<organism evidence="9 10">
    <name type="scientific">Aquibium pacificus</name>
    <dbReference type="NCBI Taxonomy" id="3153579"/>
    <lineage>
        <taxon>Bacteria</taxon>
        <taxon>Pseudomonadati</taxon>
        <taxon>Pseudomonadota</taxon>
        <taxon>Alphaproteobacteria</taxon>
        <taxon>Hyphomicrobiales</taxon>
        <taxon>Phyllobacteriaceae</taxon>
        <taxon>Aquibium</taxon>
    </lineage>
</organism>
<dbReference type="InterPro" id="IPR001792">
    <property type="entry name" value="Acylphosphatase-like_dom"/>
</dbReference>
<dbReference type="PANTHER" id="PTHR47268">
    <property type="entry name" value="ACYLPHOSPHATASE"/>
    <property type="match status" value="1"/>
</dbReference>
<dbReference type="PROSITE" id="PS00151">
    <property type="entry name" value="ACYLPHOSPHATASE_2"/>
    <property type="match status" value="1"/>
</dbReference>
<comment type="caution">
    <text evidence="9">The sequence shown here is derived from an EMBL/GenBank/DDBJ whole genome shotgun (WGS) entry which is preliminary data.</text>
</comment>
<comment type="similarity">
    <text evidence="1 6">Belongs to the acylphosphatase family.</text>
</comment>
<dbReference type="RefSeq" id="WP_367952412.1">
    <property type="nucleotide sequence ID" value="NZ_JBDPGJ010000001.1"/>
</dbReference>
<evidence type="ECO:0000256" key="4">
    <source>
        <dbReference type="PROSITE-ProRule" id="PRU00520"/>
    </source>
</evidence>
<evidence type="ECO:0000313" key="9">
    <source>
        <dbReference type="EMBL" id="MEX0404526.1"/>
    </source>
</evidence>
<dbReference type="PROSITE" id="PS51160">
    <property type="entry name" value="ACYLPHOSPHATASE_3"/>
    <property type="match status" value="1"/>
</dbReference>
<sequence>MSDTKTVRVRVTGRVQGVSFRWWTRREALGLGLTGWVRNEEDGSVRALLHGAQDVVHQMLDRLRHGPPGARVDDVTVEEEGGGEVPAGFEILR</sequence>
<dbReference type="EMBL" id="JBDPGJ010000001">
    <property type="protein sequence ID" value="MEX0404526.1"/>
    <property type="molecule type" value="Genomic_DNA"/>
</dbReference>
<evidence type="ECO:0000256" key="2">
    <source>
        <dbReference type="ARBA" id="ARBA00012150"/>
    </source>
</evidence>
<comment type="catalytic activity">
    <reaction evidence="3 4 5">
        <text>an acyl phosphate + H2O = a carboxylate + phosphate + H(+)</text>
        <dbReference type="Rhea" id="RHEA:14965"/>
        <dbReference type="ChEBI" id="CHEBI:15377"/>
        <dbReference type="ChEBI" id="CHEBI:15378"/>
        <dbReference type="ChEBI" id="CHEBI:29067"/>
        <dbReference type="ChEBI" id="CHEBI:43474"/>
        <dbReference type="ChEBI" id="CHEBI:59918"/>
        <dbReference type="EC" id="3.6.1.7"/>
    </reaction>
</comment>
<evidence type="ECO:0000256" key="7">
    <source>
        <dbReference type="SAM" id="MobiDB-lite"/>
    </source>
</evidence>
<dbReference type="Gene3D" id="3.30.70.100">
    <property type="match status" value="1"/>
</dbReference>
<dbReference type="InterPro" id="IPR020456">
    <property type="entry name" value="Acylphosphatase"/>
</dbReference>
<evidence type="ECO:0000256" key="5">
    <source>
        <dbReference type="RuleBase" id="RU000553"/>
    </source>
</evidence>
<gene>
    <name evidence="9" type="ORF">ABGN05_02490</name>
</gene>
<dbReference type="Proteomes" id="UP001556692">
    <property type="component" value="Unassembled WGS sequence"/>
</dbReference>
<feature type="region of interest" description="Disordered" evidence="7">
    <location>
        <begin position="66"/>
        <end position="93"/>
    </location>
</feature>
<dbReference type="InterPro" id="IPR017968">
    <property type="entry name" value="Acylphosphatase_CS"/>
</dbReference>
<dbReference type="PANTHER" id="PTHR47268:SF4">
    <property type="entry name" value="ACYLPHOSPHATASE"/>
    <property type="match status" value="1"/>
</dbReference>
<accession>A0ABV3SD87</accession>
<evidence type="ECO:0000259" key="8">
    <source>
        <dbReference type="PROSITE" id="PS51160"/>
    </source>
</evidence>
<feature type="active site" evidence="4">
    <location>
        <position position="39"/>
    </location>
</feature>
<dbReference type="Pfam" id="PF00708">
    <property type="entry name" value="Acylphosphatase"/>
    <property type="match status" value="1"/>
</dbReference>
<feature type="active site" evidence="4">
    <location>
        <position position="21"/>
    </location>
</feature>
<proteinExistence type="inferred from homology"/>
<keyword evidence="10" id="KW-1185">Reference proteome</keyword>
<feature type="domain" description="Acylphosphatase-like" evidence="8">
    <location>
        <begin position="6"/>
        <end position="93"/>
    </location>
</feature>
<evidence type="ECO:0000313" key="10">
    <source>
        <dbReference type="Proteomes" id="UP001556692"/>
    </source>
</evidence>
<dbReference type="InterPro" id="IPR036046">
    <property type="entry name" value="Acylphosphatase-like_dom_sf"/>
</dbReference>
<dbReference type="NCBIfam" id="NF010999">
    <property type="entry name" value="PRK14425.1"/>
    <property type="match status" value="1"/>
</dbReference>
<dbReference type="PROSITE" id="PS00150">
    <property type="entry name" value="ACYLPHOSPHATASE_1"/>
    <property type="match status" value="1"/>
</dbReference>
<dbReference type="SUPFAM" id="SSF54975">
    <property type="entry name" value="Acylphosphatase/BLUF domain-like"/>
    <property type="match status" value="1"/>
</dbReference>
<evidence type="ECO:0000256" key="3">
    <source>
        <dbReference type="ARBA" id="ARBA00047645"/>
    </source>
</evidence>
<keyword evidence="4 5" id="KW-0378">Hydrolase</keyword>
<dbReference type="PRINTS" id="PR00112">
    <property type="entry name" value="ACYLPHPHTASE"/>
</dbReference>
<protein>
    <recommendedName>
        <fullName evidence="2 4">Acylphosphatase</fullName>
        <ecNumber evidence="2 4">3.6.1.7</ecNumber>
    </recommendedName>
</protein>
<reference evidence="9 10" key="1">
    <citation type="submission" date="2024-05" db="EMBL/GenBank/DDBJ databases">
        <authorList>
            <person name="Jiang F."/>
        </authorList>
    </citation>
    <scope>NUCLEOTIDE SEQUENCE [LARGE SCALE GENOMIC DNA]</scope>
    <source>
        <strain evidence="9 10">LZ166</strain>
    </source>
</reference>
<evidence type="ECO:0000256" key="6">
    <source>
        <dbReference type="RuleBase" id="RU004168"/>
    </source>
</evidence>
<name>A0ABV3SD87_9HYPH</name>
<evidence type="ECO:0000256" key="1">
    <source>
        <dbReference type="ARBA" id="ARBA00005614"/>
    </source>
</evidence>
<dbReference type="EC" id="3.6.1.7" evidence="2 4"/>